<dbReference type="PROSITE" id="PS00380">
    <property type="entry name" value="RHODANESE_1"/>
    <property type="match status" value="1"/>
</dbReference>
<dbReference type="Gene3D" id="3.40.250.10">
    <property type="entry name" value="Rhodanese-like domain"/>
    <property type="match status" value="1"/>
</dbReference>
<dbReference type="InterPro" id="IPR001763">
    <property type="entry name" value="Rhodanese-like_dom"/>
</dbReference>
<dbReference type="PANTHER" id="PTHR43031:SF18">
    <property type="entry name" value="RHODANESE-RELATED SULFURTRANSFERASES"/>
    <property type="match status" value="1"/>
</dbReference>
<dbReference type="SMART" id="SM00450">
    <property type="entry name" value="RHOD"/>
    <property type="match status" value="1"/>
</dbReference>
<dbReference type="PANTHER" id="PTHR43031">
    <property type="entry name" value="FAD-DEPENDENT OXIDOREDUCTASE"/>
    <property type="match status" value="1"/>
</dbReference>
<organism evidence="3 4">
    <name type="scientific">Metallibacterium scheffleri</name>
    <dbReference type="NCBI Taxonomy" id="993689"/>
    <lineage>
        <taxon>Bacteria</taxon>
        <taxon>Pseudomonadati</taxon>
        <taxon>Pseudomonadota</taxon>
        <taxon>Gammaproteobacteria</taxon>
        <taxon>Lysobacterales</taxon>
        <taxon>Rhodanobacteraceae</taxon>
        <taxon>Metallibacterium</taxon>
    </lineage>
</organism>
<name>A0A4S3KP93_9GAMM</name>
<sequence length="147" mass="16119">MHEFLQHLPAFAAQHGLLLAAFAALILALIVTEIMRLRRGWQDATPATVTRLLNRESALLIDVSPRAEYDKAHIPGAKHVAMDKFDPEHKDLAKLKEMPVVVCCRSGITSQRAAKRLVQAGFKNVHSLAGGIAAWRQADLPVAKGKN</sequence>
<gene>
    <name evidence="3" type="ORF">B1806_06780</name>
</gene>
<evidence type="ECO:0000256" key="1">
    <source>
        <dbReference type="SAM" id="Phobius"/>
    </source>
</evidence>
<keyword evidence="1" id="KW-1133">Transmembrane helix</keyword>
<comment type="caution">
    <text evidence="3">The sequence shown here is derived from an EMBL/GenBank/DDBJ whole genome shotgun (WGS) entry which is preliminary data.</text>
</comment>
<keyword evidence="1" id="KW-0472">Membrane</keyword>
<dbReference type="GO" id="GO:0004792">
    <property type="term" value="F:thiosulfate-cyanide sulfurtransferase activity"/>
    <property type="evidence" value="ECO:0007669"/>
    <property type="project" value="InterPro"/>
</dbReference>
<evidence type="ECO:0000313" key="3">
    <source>
        <dbReference type="EMBL" id="THD10807.1"/>
    </source>
</evidence>
<reference evidence="3 4" key="1">
    <citation type="submission" date="2017-02" db="EMBL/GenBank/DDBJ databases">
        <title>Whole genome sequencing of Metallibacterium scheffleri DSM 24874 (T).</title>
        <authorList>
            <person name="Kumar S."/>
            <person name="Patil P."/>
            <person name="Patil P.B."/>
        </authorList>
    </citation>
    <scope>NUCLEOTIDE SEQUENCE [LARGE SCALE GENOMIC DNA]</scope>
    <source>
        <strain evidence="3 4">DSM 24874</strain>
    </source>
</reference>
<feature type="transmembrane region" description="Helical" evidence="1">
    <location>
        <begin position="12"/>
        <end position="31"/>
    </location>
</feature>
<proteinExistence type="predicted"/>
<dbReference type="InterPro" id="IPR050229">
    <property type="entry name" value="GlpE_sulfurtransferase"/>
</dbReference>
<dbReference type="STRING" id="993689.GCA_002077135_00531"/>
<dbReference type="Proteomes" id="UP000307749">
    <property type="component" value="Unassembled WGS sequence"/>
</dbReference>
<dbReference type="SUPFAM" id="SSF52821">
    <property type="entry name" value="Rhodanese/Cell cycle control phosphatase"/>
    <property type="match status" value="1"/>
</dbReference>
<dbReference type="CDD" id="cd00158">
    <property type="entry name" value="RHOD"/>
    <property type="match status" value="1"/>
</dbReference>
<dbReference type="EMBL" id="MWQO01000021">
    <property type="protein sequence ID" value="THD10807.1"/>
    <property type="molecule type" value="Genomic_DNA"/>
</dbReference>
<keyword evidence="4" id="KW-1185">Reference proteome</keyword>
<accession>A0A4S3KP93</accession>
<protein>
    <recommendedName>
        <fullName evidence="2">Rhodanese domain-containing protein</fullName>
    </recommendedName>
</protein>
<dbReference type="AlphaFoldDB" id="A0A4S3KP93"/>
<dbReference type="PROSITE" id="PS50206">
    <property type="entry name" value="RHODANESE_3"/>
    <property type="match status" value="1"/>
</dbReference>
<dbReference type="InterPro" id="IPR001307">
    <property type="entry name" value="Thiosulphate_STrfase_CS"/>
</dbReference>
<dbReference type="Pfam" id="PF00581">
    <property type="entry name" value="Rhodanese"/>
    <property type="match status" value="1"/>
</dbReference>
<evidence type="ECO:0000313" key="4">
    <source>
        <dbReference type="Proteomes" id="UP000307749"/>
    </source>
</evidence>
<dbReference type="InterPro" id="IPR036873">
    <property type="entry name" value="Rhodanese-like_dom_sf"/>
</dbReference>
<evidence type="ECO:0000259" key="2">
    <source>
        <dbReference type="PROSITE" id="PS50206"/>
    </source>
</evidence>
<dbReference type="RefSeq" id="WP_081125958.1">
    <property type="nucleotide sequence ID" value="NZ_LDOS01000001.1"/>
</dbReference>
<dbReference type="OrthoDB" id="9808735at2"/>
<feature type="domain" description="Rhodanese" evidence="2">
    <location>
        <begin position="54"/>
        <end position="144"/>
    </location>
</feature>
<keyword evidence="1" id="KW-0812">Transmembrane</keyword>